<proteinExistence type="predicted"/>
<dbReference type="InterPro" id="IPR036864">
    <property type="entry name" value="Zn2-C6_fun-type_DNA-bd_sf"/>
</dbReference>
<evidence type="ECO:0000256" key="5">
    <source>
        <dbReference type="SAM" id="MobiDB-lite"/>
    </source>
</evidence>
<dbReference type="PANTHER" id="PTHR46910">
    <property type="entry name" value="TRANSCRIPTION FACTOR PDR1"/>
    <property type="match status" value="1"/>
</dbReference>
<comment type="subcellular location">
    <subcellularLocation>
        <location evidence="1">Nucleus</location>
    </subcellularLocation>
</comment>
<keyword evidence="2" id="KW-0479">Metal-binding</keyword>
<dbReference type="KEGG" id="fox:FOXG_11120"/>
<sequence length="376" mass="42867">MHTHPNQVRSACERCRRQKLRCSRSLSSPSCARCTRLGLTCQAGLQRRVGRPPKKDMVLHKPTEDMQFVQALLDDTAWNLDPFCGYTPESLPFPMDAWPSVSELDPPELEQRIIVPSMQVFEKLSKLNVDIHQGWEFVSQLENDFRLSTFVCEDRERQNGYQNIQVVLKAAQEYLVVLKTLHRQLGTRTVYCQGRKPHTNRMMLSLEANTESPESIASSSGEATPTSGSTTPELPPVFDSPTMFLIISCYVQLTKHLEVVLRIIFNSISDPHQDLIDAAPMSFADIPLIEPSTQFVLFSEMFRHIMSQMNLLMGLPSAWSSQSAWTGLLTNQRYRDMLNTELGDVEDGWTARPSKLMEINRITKDMLDEFTMMGIY</sequence>
<dbReference type="InterPro" id="IPR001138">
    <property type="entry name" value="Zn2Cys6_DnaBD"/>
</dbReference>
<name>A0A0J9VJ19_FUSO4</name>
<organism evidence="7 8">
    <name type="scientific">Fusarium oxysporum f. sp. lycopersici (strain 4287 / CBS 123668 / FGSC 9935 / NRRL 34936)</name>
    <name type="common">Fusarium vascular wilt of tomato</name>
    <dbReference type="NCBI Taxonomy" id="426428"/>
    <lineage>
        <taxon>Eukaryota</taxon>
        <taxon>Fungi</taxon>
        <taxon>Dikarya</taxon>
        <taxon>Ascomycota</taxon>
        <taxon>Pezizomycotina</taxon>
        <taxon>Sordariomycetes</taxon>
        <taxon>Hypocreomycetidae</taxon>
        <taxon>Hypocreales</taxon>
        <taxon>Nectriaceae</taxon>
        <taxon>Fusarium</taxon>
        <taxon>Fusarium oxysporum species complex</taxon>
    </lineage>
</organism>
<dbReference type="GO" id="GO:0003677">
    <property type="term" value="F:DNA binding"/>
    <property type="evidence" value="ECO:0007669"/>
    <property type="project" value="UniProtKB-KW"/>
</dbReference>
<evidence type="ECO:0000256" key="3">
    <source>
        <dbReference type="ARBA" id="ARBA00023125"/>
    </source>
</evidence>
<dbReference type="InterPro" id="IPR050987">
    <property type="entry name" value="AtrR-like"/>
</dbReference>
<dbReference type="RefSeq" id="XP_018249133.1">
    <property type="nucleotide sequence ID" value="XM_018390627.1"/>
</dbReference>
<reference evidence="7" key="2">
    <citation type="journal article" date="2010" name="Nature">
        <title>Comparative genomics reveals mobile pathogenicity chromosomes in Fusarium.</title>
        <authorList>
            <person name="Ma L.J."/>
            <person name="van der Does H.C."/>
            <person name="Borkovich K.A."/>
            <person name="Coleman J.J."/>
            <person name="Daboussi M.J."/>
            <person name="Di Pietro A."/>
            <person name="Dufresne M."/>
            <person name="Freitag M."/>
            <person name="Grabherr M."/>
            <person name="Henrissat B."/>
            <person name="Houterman P.M."/>
            <person name="Kang S."/>
            <person name="Shim W.B."/>
            <person name="Woloshuk C."/>
            <person name="Xie X."/>
            <person name="Xu J.R."/>
            <person name="Antoniw J."/>
            <person name="Baker S.E."/>
            <person name="Bluhm B.H."/>
            <person name="Breakspear A."/>
            <person name="Brown D.W."/>
            <person name="Butchko R.A."/>
            <person name="Chapman S."/>
            <person name="Coulson R."/>
            <person name="Coutinho P.M."/>
            <person name="Danchin E.G."/>
            <person name="Diener A."/>
            <person name="Gale L.R."/>
            <person name="Gardiner D.M."/>
            <person name="Goff S."/>
            <person name="Hammond-Kosack K.E."/>
            <person name="Hilburn K."/>
            <person name="Hua-Van A."/>
            <person name="Jonkers W."/>
            <person name="Kazan K."/>
            <person name="Kodira C.D."/>
            <person name="Koehrsen M."/>
            <person name="Kumar L."/>
            <person name="Lee Y.H."/>
            <person name="Li L."/>
            <person name="Manners J.M."/>
            <person name="Miranda-Saavedra D."/>
            <person name="Mukherjee M."/>
            <person name="Park G."/>
            <person name="Park J."/>
            <person name="Park S.Y."/>
            <person name="Proctor R.H."/>
            <person name="Regev A."/>
            <person name="Ruiz-Roldan M.C."/>
            <person name="Sain D."/>
            <person name="Sakthikumar S."/>
            <person name="Sykes S."/>
            <person name="Schwartz D.C."/>
            <person name="Turgeon B.G."/>
            <person name="Wapinski I."/>
            <person name="Yoder O."/>
            <person name="Young S."/>
            <person name="Zeng Q."/>
            <person name="Zhou S."/>
            <person name="Galagan J."/>
            <person name="Cuomo C.A."/>
            <person name="Kistler H.C."/>
            <person name="Rep M."/>
        </authorList>
    </citation>
    <scope>NUCLEOTIDE SEQUENCE [LARGE SCALE GENOMIC DNA]</scope>
    <source>
        <strain evidence="7">4287</strain>
    </source>
</reference>
<feature type="region of interest" description="Disordered" evidence="5">
    <location>
        <begin position="208"/>
        <end position="234"/>
    </location>
</feature>
<dbReference type="AlphaFoldDB" id="A0A0J9VJ19"/>
<keyword evidence="4" id="KW-0539">Nucleus</keyword>
<dbReference type="PROSITE" id="PS00463">
    <property type="entry name" value="ZN2_CY6_FUNGAL_1"/>
    <property type="match status" value="1"/>
</dbReference>
<dbReference type="SMART" id="SM00066">
    <property type="entry name" value="GAL4"/>
    <property type="match status" value="1"/>
</dbReference>
<accession>A0A0J9VJ19</accession>
<dbReference type="Proteomes" id="UP000009097">
    <property type="component" value="Unassembled WGS sequence"/>
</dbReference>
<gene>
    <name evidence="7" type="ORF">FOXG_11120</name>
</gene>
<protein>
    <recommendedName>
        <fullName evidence="6">Zn(2)-C6 fungal-type domain-containing protein</fullName>
    </recommendedName>
</protein>
<evidence type="ECO:0000259" key="6">
    <source>
        <dbReference type="PROSITE" id="PS50048"/>
    </source>
</evidence>
<keyword evidence="3" id="KW-0238">DNA-binding</keyword>
<dbReference type="GeneID" id="28952545"/>
<dbReference type="GO" id="GO:0005634">
    <property type="term" value="C:nucleus"/>
    <property type="evidence" value="ECO:0007669"/>
    <property type="project" value="UniProtKB-SubCell"/>
</dbReference>
<dbReference type="GO" id="GO:0000981">
    <property type="term" value="F:DNA-binding transcription factor activity, RNA polymerase II-specific"/>
    <property type="evidence" value="ECO:0007669"/>
    <property type="project" value="InterPro"/>
</dbReference>
<feature type="compositionally biased region" description="Polar residues" evidence="5">
    <location>
        <begin position="208"/>
        <end position="232"/>
    </location>
</feature>
<feature type="domain" description="Zn(2)-C6 fungal-type" evidence="6">
    <location>
        <begin position="11"/>
        <end position="41"/>
    </location>
</feature>
<evidence type="ECO:0000313" key="7">
    <source>
        <dbReference type="EMBL" id="KNB11088.1"/>
    </source>
</evidence>
<dbReference type="EMBL" id="DS231709">
    <property type="protein sequence ID" value="KNB11088.1"/>
    <property type="molecule type" value="Genomic_DNA"/>
</dbReference>
<evidence type="ECO:0000256" key="2">
    <source>
        <dbReference type="ARBA" id="ARBA00022723"/>
    </source>
</evidence>
<dbReference type="PROSITE" id="PS50048">
    <property type="entry name" value="ZN2_CY6_FUNGAL_2"/>
    <property type="match status" value="1"/>
</dbReference>
<dbReference type="Pfam" id="PF00172">
    <property type="entry name" value="Zn_clus"/>
    <property type="match status" value="1"/>
</dbReference>
<dbReference type="PANTHER" id="PTHR46910:SF3">
    <property type="entry name" value="HALOTOLERANCE PROTEIN 9-RELATED"/>
    <property type="match status" value="1"/>
</dbReference>
<evidence type="ECO:0000313" key="8">
    <source>
        <dbReference type="Proteomes" id="UP000009097"/>
    </source>
</evidence>
<evidence type="ECO:0000256" key="1">
    <source>
        <dbReference type="ARBA" id="ARBA00004123"/>
    </source>
</evidence>
<reference evidence="7" key="1">
    <citation type="submission" date="2007-04" db="EMBL/GenBank/DDBJ databases">
        <authorList>
            <consortium name="The Broad Institute Genome Sequencing Platform"/>
            <person name="Birren B."/>
            <person name="Lander E."/>
            <person name="Galagan J."/>
            <person name="Nusbaum C."/>
            <person name="Devon K."/>
            <person name="Ma L.-J."/>
            <person name="Jaffe D."/>
            <person name="Butler J."/>
            <person name="Alvarez P."/>
            <person name="Gnerre S."/>
            <person name="Grabherr M."/>
            <person name="Kleber M."/>
            <person name="Mauceli E."/>
            <person name="Brockman W."/>
            <person name="MacCallum I.A."/>
            <person name="Young S."/>
            <person name="LaButti K."/>
            <person name="DeCaprio D."/>
            <person name="Crawford M."/>
            <person name="Koehrsen M."/>
            <person name="Engels R."/>
            <person name="Montgomery P."/>
            <person name="Pearson M."/>
            <person name="Howarth C."/>
            <person name="Larson L."/>
            <person name="White J."/>
            <person name="O'Leary S."/>
            <person name="Kodira C."/>
            <person name="Zeng Q."/>
            <person name="Yandava C."/>
            <person name="Alvarado L."/>
            <person name="Kistler C."/>
            <person name="Shim W.-B."/>
            <person name="Kang S."/>
            <person name="Woloshuk C."/>
        </authorList>
    </citation>
    <scope>NUCLEOTIDE SEQUENCE</scope>
    <source>
        <strain evidence="7">4287</strain>
    </source>
</reference>
<dbReference type="GO" id="GO:0008270">
    <property type="term" value="F:zinc ion binding"/>
    <property type="evidence" value="ECO:0007669"/>
    <property type="project" value="InterPro"/>
</dbReference>
<evidence type="ECO:0000256" key="4">
    <source>
        <dbReference type="ARBA" id="ARBA00023242"/>
    </source>
</evidence>
<dbReference type="CDD" id="cd00067">
    <property type="entry name" value="GAL4"/>
    <property type="match status" value="1"/>
</dbReference>
<dbReference type="VEuPathDB" id="FungiDB:FOXG_11120"/>
<dbReference type="Gene3D" id="4.10.240.10">
    <property type="entry name" value="Zn(2)-C6 fungal-type DNA-binding domain"/>
    <property type="match status" value="1"/>
</dbReference>
<dbReference type="SUPFAM" id="SSF57701">
    <property type="entry name" value="Zn2/Cys6 DNA-binding domain"/>
    <property type="match status" value="1"/>
</dbReference>
<dbReference type="OrthoDB" id="4222821at2759"/>